<sequence>MSIELKILEEILKNSSGEIRFQHHNLGRLLPFFTREPERAKFENGFSTITGSLARISINKIGILSKGDKLFKEDFSDSFDLSSIENKDKFLKLFSSSALDEVYIPKLLAYKKSSGNQSSKGESTIAEFLNHTFKLNENDIWVKFIQNDETHNLYEKIIMENLRDLKDEKLNLKKFVSIDMPENIIEYFNHDLNNLIRNKTFFIKNVDVFFRYYYFFIISQIIMNIDSFDDFKKKDLYFALDTENISGSRQTNNRGYALIKEKSADLLANVDVLDYLNILIPGDKFYNLSQLTETNFKYSKKLATDLSEFLIDFLDNNSDENRYLINENGIKENVKLLRNELTRKLSKETKSRYPKSFEAITTKYFVKRRGRLGNILNVTEETLLVLTAAIVGPEKMLIKNVIFELSNRGITLDHISERELISVYEKMNILEKLSDSGDAQYVKPIL</sequence>
<organism evidence="1 2">
    <name type="scientific">Dellaglioa algida</name>
    <dbReference type="NCBI Taxonomy" id="105612"/>
    <lineage>
        <taxon>Bacteria</taxon>
        <taxon>Bacillati</taxon>
        <taxon>Bacillota</taxon>
        <taxon>Bacilli</taxon>
        <taxon>Lactobacillales</taxon>
        <taxon>Lactobacillaceae</taxon>
        <taxon>Dellaglioa</taxon>
    </lineage>
</organism>
<name>A0A5C6M980_9LACO</name>
<dbReference type="AlphaFoldDB" id="A0A5C6M980"/>
<comment type="caution">
    <text evidence="1">The sequence shown here is derived from an EMBL/GenBank/DDBJ whole genome shotgun (WGS) entry which is preliminary data.</text>
</comment>
<dbReference type="Proteomes" id="UP000321659">
    <property type="component" value="Unassembled WGS sequence"/>
</dbReference>
<evidence type="ECO:0008006" key="3">
    <source>
        <dbReference type="Google" id="ProtNLM"/>
    </source>
</evidence>
<protein>
    <recommendedName>
        <fullName evidence="3">DNA phosphorothioation-dependent restriction protein DptG</fullName>
    </recommendedName>
</protein>
<dbReference type="NCBIfam" id="TIGR03236">
    <property type="entry name" value="dnd_assoc_1"/>
    <property type="match status" value="1"/>
</dbReference>
<evidence type="ECO:0000313" key="2">
    <source>
        <dbReference type="Proteomes" id="UP000321659"/>
    </source>
</evidence>
<gene>
    <name evidence="1" type="ORF">LABALGLTS371_12820</name>
</gene>
<proteinExistence type="predicted"/>
<accession>A0A5C6M980</accession>
<dbReference type="RefSeq" id="WP_146303030.1">
    <property type="nucleotide sequence ID" value="NZ_JANXKU010000003.1"/>
</dbReference>
<dbReference type="EMBL" id="SRRQ01000010">
    <property type="protein sequence ID" value="TWW10635.1"/>
    <property type="molecule type" value="Genomic_DNA"/>
</dbReference>
<dbReference type="InterPro" id="IPR017645">
    <property type="entry name" value="Dnd_assoc_1"/>
</dbReference>
<evidence type="ECO:0000313" key="1">
    <source>
        <dbReference type="EMBL" id="TWW10635.1"/>
    </source>
</evidence>
<reference evidence="1 2" key="1">
    <citation type="submission" date="2019-04" db="EMBL/GenBank/DDBJ databases">
        <title>In vitro growth and metabolic characteristics of meat-borne Lactobacillus algidus strains.</title>
        <authorList>
            <person name="Sade E."/>
            <person name="Per J."/>
            <person name="Tytti H."/>
            <person name="Johanna B.K."/>
        </authorList>
    </citation>
    <scope>NUCLEOTIDE SEQUENCE [LARGE SCALE GENOMIC DNA]</scope>
    <source>
        <strain evidence="1 2">LTS37-1</strain>
    </source>
</reference>